<keyword evidence="2" id="KW-1185">Reference proteome</keyword>
<evidence type="ECO:0000313" key="1">
    <source>
        <dbReference type="EMBL" id="KAB0665625.1"/>
    </source>
</evidence>
<organism evidence="1 2">
    <name type="scientific">Oryzomonas japonica</name>
    <dbReference type="NCBI Taxonomy" id="2603858"/>
    <lineage>
        <taxon>Bacteria</taxon>
        <taxon>Pseudomonadati</taxon>
        <taxon>Thermodesulfobacteriota</taxon>
        <taxon>Desulfuromonadia</taxon>
        <taxon>Geobacterales</taxon>
        <taxon>Geobacteraceae</taxon>
        <taxon>Oryzomonas</taxon>
    </lineage>
</organism>
<name>A0A7J4ZRN3_9BACT</name>
<dbReference type="Proteomes" id="UP000420562">
    <property type="component" value="Unassembled WGS sequence"/>
</dbReference>
<proteinExistence type="predicted"/>
<sequence length="80" mass="9384">MPDGTRADCVTDDYAVEIDFAPKWAEALGQALHYADQTGKRPGILLIIEREKDWRYYWRLKRTADKQGVRLWYITPKALQ</sequence>
<dbReference type="EMBL" id="VZQZ01000004">
    <property type="protein sequence ID" value="KAB0665625.1"/>
    <property type="molecule type" value="Genomic_DNA"/>
</dbReference>
<dbReference type="RefSeq" id="WP_151128066.1">
    <property type="nucleotide sequence ID" value="NZ_VZQZ01000004.1"/>
</dbReference>
<gene>
    <name evidence="1" type="ORF">F6V25_07845</name>
</gene>
<dbReference type="AlphaFoldDB" id="A0A7J4ZRN3"/>
<protein>
    <submittedName>
        <fullName evidence="1">Uncharacterized protein</fullName>
    </submittedName>
</protein>
<evidence type="ECO:0000313" key="2">
    <source>
        <dbReference type="Proteomes" id="UP000420562"/>
    </source>
</evidence>
<comment type="caution">
    <text evidence="1">The sequence shown here is derived from an EMBL/GenBank/DDBJ whole genome shotgun (WGS) entry which is preliminary data.</text>
</comment>
<accession>A0A7J4ZRN3</accession>
<reference evidence="1 2" key="1">
    <citation type="submission" date="2019-09" db="EMBL/GenBank/DDBJ databases">
        <title>Geobacter sp. Red96, a novel strain isolated from paddy soil.</title>
        <authorList>
            <person name="Xu Z."/>
            <person name="Masuda Y."/>
            <person name="Itoh H."/>
            <person name="Senoo K."/>
        </authorList>
    </citation>
    <scope>NUCLEOTIDE SEQUENCE [LARGE SCALE GENOMIC DNA]</scope>
    <source>
        <strain evidence="1 2">Red96</strain>
    </source>
</reference>